<accession>A0A2H9TQC1</accession>
<dbReference type="GO" id="GO:0006511">
    <property type="term" value="P:ubiquitin-dependent protein catabolic process"/>
    <property type="evidence" value="ECO:0007669"/>
    <property type="project" value="TreeGrafter"/>
</dbReference>
<dbReference type="GO" id="GO:0005634">
    <property type="term" value="C:nucleus"/>
    <property type="evidence" value="ECO:0007669"/>
    <property type="project" value="TreeGrafter"/>
</dbReference>
<dbReference type="PANTHER" id="PTHR45931">
    <property type="entry name" value="SI:CH211-59O9.10"/>
    <property type="match status" value="1"/>
</dbReference>
<dbReference type="PROSITE" id="PS50089">
    <property type="entry name" value="ZF_RING_2"/>
    <property type="match status" value="1"/>
</dbReference>
<gene>
    <name evidence="7" type="ORF">PSACC_00240</name>
</gene>
<dbReference type="Gene3D" id="3.30.40.10">
    <property type="entry name" value="Zinc/RING finger domain, C3HC4 (zinc finger)"/>
    <property type="match status" value="1"/>
</dbReference>
<dbReference type="PANTHER" id="PTHR45931:SF3">
    <property type="entry name" value="RING ZINC FINGER-CONTAINING PROTEIN"/>
    <property type="match status" value="1"/>
</dbReference>
<evidence type="ECO:0000256" key="1">
    <source>
        <dbReference type="ARBA" id="ARBA00022723"/>
    </source>
</evidence>
<dbReference type="STRING" id="1246581.A0A2H9TQC1"/>
<keyword evidence="1" id="KW-0479">Metal-binding</keyword>
<feature type="transmembrane region" description="Helical" evidence="5">
    <location>
        <begin position="65"/>
        <end position="85"/>
    </location>
</feature>
<dbReference type="InterPro" id="IPR051834">
    <property type="entry name" value="RING_finger_E3_ligase"/>
</dbReference>
<keyword evidence="5" id="KW-1133">Transmembrane helix</keyword>
<evidence type="ECO:0000259" key="6">
    <source>
        <dbReference type="PROSITE" id="PS50089"/>
    </source>
</evidence>
<dbReference type="SMART" id="SM00184">
    <property type="entry name" value="RING"/>
    <property type="match status" value="1"/>
</dbReference>
<organism evidence="7 8">
    <name type="scientific">Paramicrosporidium saccamoebae</name>
    <dbReference type="NCBI Taxonomy" id="1246581"/>
    <lineage>
        <taxon>Eukaryota</taxon>
        <taxon>Fungi</taxon>
        <taxon>Fungi incertae sedis</taxon>
        <taxon>Cryptomycota</taxon>
        <taxon>Cryptomycota incertae sedis</taxon>
        <taxon>Paramicrosporidium</taxon>
    </lineage>
</organism>
<dbReference type="AlphaFoldDB" id="A0A2H9TQC1"/>
<evidence type="ECO:0000313" key="8">
    <source>
        <dbReference type="Proteomes" id="UP000240830"/>
    </source>
</evidence>
<keyword evidence="5" id="KW-0472">Membrane</keyword>
<dbReference type="InterPro" id="IPR013083">
    <property type="entry name" value="Znf_RING/FYVE/PHD"/>
</dbReference>
<dbReference type="SUPFAM" id="SSF57850">
    <property type="entry name" value="RING/U-box"/>
    <property type="match status" value="1"/>
</dbReference>
<keyword evidence="8" id="KW-1185">Reference proteome</keyword>
<protein>
    <recommendedName>
        <fullName evidence="6">RING-type domain-containing protein</fullName>
    </recommendedName>
</protein>
<feature type="transmembrane region" description="Helical" evidence="5">
    <location>
        <begin position="152"/>
        <end position="181"/>
    </location>
</feature>
<comment type="caution">
    <text evidence="7">The sequence shown here is derived from an EMBL/GenBank/DDBJ whole genome shotgun (WGS) entry which is preliminary data.</text>
</comment>
<proteinExistence type="predicted"/>
<feature type="transmembrane region" description="Helical" evidence="5">
    <location>
        <begin position="43"/>
        <end position="59"/>
    </location>
</feature>
<dbReference type="InterPro" id="IPR001841">
    <property type="entry name" value="Znf_RING"/>
</dbReference>
<keyword evidence="2 4" id="KW-0863">Zinc-finger</keyword>
<dbReference type="CDD" id="cd16454">
    <property type="entry name" value="RING-H2_PA-TM-RING"/>
    <property type="match status" value="1"/>
</dbReference>
<evidence type="ECO:0000313" key="7">
    <source>
        <dbReference type="EMBL" id="PJF19945.1"/>
    </source>
</evidence>
<dbReference type="GO" id="GO:0008270">
    <property type="term" value="F:zinc ion binding"/>
    <property type="evidence" value="ECO:0007669"/>
    <property type="project" value="UniProtKB-KW"/>
</dbReference>
<dbReference type="Proteomes" id="UP000240830">
    <property type="component" value="Unassembled WGS sequence"/>
</dbReference>
<evidence type="ECO:0000256" key="4">
    <source>
        <dbReference type="PROSITE-ProRule" id="PRU00175"/>
    </source>
</evidence>
<evidence type="ECO:0000256" key="5">
    <source>
        <dbReference type="SAM" id="Phobius"/>
    </source>
</evidence>
<feature type="transmembrane region" description="Helical" evidence="5">
    <location>
        <begin position="113"/>
        <end position="132"/>
    </location>
</feature>
<feature type="domain" description="RING-type" evidence="6">
    <location>
        <begin position="222"/>
        <end position="262"/>
    </location>
</feature>
<sequence length="273" mass="30277">MSAPSISPVDPSAAPTPLDMSYQTVPALESPVLAASGRSSEDILLFLAVSVVIALTVFQSCEGPARYLLIFYAVLQVPRMITLIYHNKHPLELDVFGQELPPPDGTALKMYRVANSVQALHFFTMIALSFSLSSHTRCDDTSPALFWTQLAIIVFNLLIVTIPFIFICALFLCLPCAILLLRWLHPAPNRGAPEEAIQKLPKYTFNPSEQVYGNVEITDATCTICLQEYSDGAVLRVLECRHHYHQSCVDDWFRIQATCPLCVRPIVEAPVTV</sequence>
<reference evidence="7 8" key="1">
    <citation type="submission" date="2016-10" db="EMBL/GenBank/DDBJ databases">
        <title>The genome of Paramicrosporidium saccamoebae is the missing link in understanding Cryptomycota and Microsporidia evolution.</title>
        <authorList>
            <person name="Quandt C.A."/>
            <person name="Beaudet D."/>
            <person name="Corsaro D."/>
            <person name="Michel R."/>
            <person name="Corradi N."/>
            <person name="James T."/>
        </authorList>
    </citation>
    <scope>NUCLEOTIDE SEQUENCE [LARGE SCALE GENOMIC DNA]</scope>
    <source>
        <strain evidence="7 8">KSL3</strain>
    </source>
</reference>
<evidence type="ECO:0000256" key="3">
    <source>
        <dbReference type="ARBA" id="ARBA00022833"/>
    </source>
</evidence>
<keyword evidence="5" id="KW-0812">Transmembrane</keyword>
<keyword evidence="3" id="KW-0862">Zinc</keyword>
<dbReference type="EMBL" id="MTSL01000025">
    <property type="protein sequence ID" value="PJF19945.1"/>
    <property type="molecule type" value="Genomic_DNA"/>
</dbReference>
<dbReference type="Pfam" id="PF13639">
    <property type="entry name" value="zf-RING_2"/>
    <property type="match status" value="1"/>
</dbReference>
<name>A0A2H9TQC1_9FUNG</name>
<dbReference type="OrthoDB" id="8062037at2759"/>
<dbReference type="GO" id="GO:0061630">
    <property type="term" value="F:ubiquitin protein ligase activity"/>
    <property type="evidence" value="ECO:0007669"/>
    <property type="project" value="TreeGrafter"/>
</dbReference>
<evidence type="ECO:0000256" key="2">
    <source>
        <dbReference type="ARBA" id="ARBA00022771"/>
    </source>
</evidence>